<dbReference type="Pfam" id="PF04222">
    <property type="entry name" value="DUF416"/>
    <property type="match status" value="1"/>
</dbReference>
<protein>
    <submittedName>
        <fullName evidence="1">YjaG family protein</fullName>
    </submittedName>
</protein>
<dbReference type="Gene3D" id="1.20.1590.10">
    <property type="entry name" value="YP_001051499.1 domain like"/>
    <property type="match status" value="1"/>
</dbReference>
<dbReference type="EMBL" id="JACJFM010000008">
    <property type="protein sequence ID" value="MBB1486683.1"/>
    <property type="molecule type" value="Genomic_DNA"/>
</dbReference>
<dbReference type="InterPro" id="IPR007338">
    <property type="entry name" value="DUF416"/>
</dbReference>
<evidence type="ECO:0000313" key="1">
    <source>
        <dbReference type="EMBL" id="MBB1486683.1"/>
    </source>
</evidence>
<sequence length="199" mass="22640">MSNFFQQLKALQPWQQTAFAAAMAERMLPNYALFCQVVDDREAQPLKNALMLVWEFLSSKDSKINFEVQLEKVAEQIPDAASYPMYGVYPAIDAAMAVHTTMELAMGTQAEEVTRISRLMRQTIIRFVEATEDLPEDEALRRKALNDHELMQFDHVFQDEVLVQLQDMKAYDKNGLKALRLMAQNDGVSCLGLSAEEVD</sequence>
<organism evidence="1 2">
    <name type="scientific">Oceanospirillum sediminis</name>
    <dbReference type="NCBI Taxonomy" id="2760088"/>
    <lineage>
        <taxon>Bacteria</taxon>
        <taxon>Pseudomonadati</taxon>
        <taxon>Pseudomonadota</taxon>
        <taxon>Gammaproteobacteria</taxon>
        <taxon>Oceanospirillales</taxon>
        <taxon>Oceanospirillaceae</taxon>
        <taxon>Oceanospirillum</taxon>
    </lineage>
</organism>
<accession>A0A839IMN1</accession>
<dbReference type="RefSeq" id="WP_182808461.1">
    <property type="nucleotide sequence ID" value="NZ_JACJFM010000008.1"/>
</dbReference>
<proteinExistence type="predicted"/>
<dbReference type="Proteomes" id="UP000565262">
    <property type="component" value="Unassembled WGS sequence"/>
</dbReference>
<comment type="caution">
    <text evidence="1">The sequence shown here is derived from an EMBL/GenBank/DDBJ whole genome shotgun (WGS) entry which is preliminary data.</text>
</comment>
<dbReference type="AlphaFoldDB" id="A0A839IMN1"/>
<gene>
    <name evidence="1" type="ORF">H4O21_08690</name>
</gene>
<evidence type="ECO:0000313" key="2">
    <source>
        <dbReference type="Proteomes" id="UP000565262"/>
    </source>
</evidence>
<keyword evidence="2" id="KW-1185">Reference proteome</keyword>
<name>A0A839IMN1_9GAMM</name>
<reference evidence="1 2" key="1">
    <citation type="submission" date="2020-08" db="EMBL/GenBank/DDBJ databases">
        <title>Oceanospirillum sp. nov. isolated from marine sediment.</title>
        <authorList>
            <person name="Ji X."/>
        </authorList>
    </citation>
    <scope>NUCLEOTIDE SEQUENCE [LARGE SCALE GENOMIC DNA]</scope>
    <source>
        <strain evidence="1 2">D5</strain>
    </source>
</reference>
<dbReference type="InterPro" id="IPR023381">
    <property type="entry name" value="YP001051499.1-like_dom_sf"/>
</dbReference>